<feature type="transmembrane region" description="Helical" evidence="1">
    <location>
        <begin position="50"/>
        <end position="70"/>
    </location>
</feature>
<keyword evidence="1" id="KW-0472">Membrane</keyword>
<gene>
    <name evidence="2" type="ORF">F387_00219</name>
</gene>
<dbReference type="Proteomes" id="UP000011617">
    <property type="component" value="Unassembled WGS sequence"/>
</dbReference>
<keyword evidence="1" id="KW-1133">Transmembrane helix</keyword>
<name>L8XY33_9GAMM</name>
<protein>
    <submittedName>
        <fullName evidence="2">Uncharacterized protein</fullName>
    </submittedName>
</protein>
<organism evidence="2 3">
    <name type="scientific">Wohlfahrtiimonas chitiniclastica SH04</name>
    <dbReference type="NCBI Taxonomy" id="1261130"/>
    <lineage>
        <taxon>Bacteria</taxon>
        <taxon>Pseudomonadati</taxon>
        <taxon>Pseudomonadota</taxon>
        <taxon>Gammaproteobacteria</taxon>
        <taxon>Cardiobacteriales</taxon>
        <taxon>Ignatzschineriaceae</taxon>
        <taxon>Wohlfahrtiimonas</taxon>
    </lineage>
</organism>
<dbReference type="EMBL" id="AOBV01000002">
    <property type="protein sequence ID" value="ELV08827.1"/>
    <property type="molecule type" value="Genomic_DNA"/>
</dbReference>
<dbReference type="PATRIC" id="fig|1261130.3.peg.423"/>
<evidence type="ECO:0000256" key="1">
    <source>
        <dbReference type="SAM" id="Phobius"/>
    </source>
</evidence>
<keyword evidence="3" id="KW-1185">Reference proteome</keyword>
<reference evidence="2 3" key="1">
    <citation type="journal article" date="2013" name="Genome Announc.">
        <title>Complete Genome Sequence of Wohlfahrtiimonas chitiniclastica Strain SH04, Isolated from Chrysomya megacephala Collected from Pudong International Airport in China.</title>
        <authorList>
            <person name="Cao X.M."/>
            <person name="Chen T."/>
            <person name="Xu L.Z."/>
            <person name="Yao L.S."/>
            <person name="Qi J."/>
            <person name="Zhang X.L."/>
            <person name="Yan Q.L."/>
            <person name="Deng Y.H."/>
            <person name="Guo T.Y."/>
            <person name="Wang J."/>
            <person name="Hu K.X."/>
            <person name="Xu B.L."/>
        </authorList>
    </citation>
    <scope>NUCLEOTIDE SEQUENCE [LARGE SCALE GENOMIC DNA]</scope>
    <source>
        <strain evidence="2 3">SH04</strain>
    </source>
</reference>
<dbReference type="PANTHER" id="PTHR34351:SF1">
    <property type="entry name" value="SLR1927 PROTEIN"/>
    <property type="match status" value="1"/>
</dbReference>
<feature type="transmembrane region" description="Helical" evidence="1">
    <location>
        <begin position="21"/>
        <end position="44"/>
    </location>
</feature>
<proteinExistence type="predicted"/>
<dbReference type="PANTHER" id="PTHR34351">
    <property type="entry name" value="SLR1927 PROTEIN-RELATED"/>
    <property type="match status" value="1"/>
</dbReference>
<dbReference type="AlphaFoldDB" id="L8XY33"/>
<dbReference type="HOGENOM" id="CLU_054568_0_1_6"/>
<evidence type="ECO:0000313" key="2">
    <source>
        <dbReference type="EMBL" id="ELV08827.1"/>
    </source>
</evidence>
<accession>L8XY33</accession>
<evidence type="ECO:0000313" key="3">
    <source>
        <dbReference type="Proteomes" id="UP000011617"/>
    </source>
</evidence>
<comment type="caution">
    <text evidence="2">The sequence shown here is derived from an EMBL/GenBank/DDBJ whole genome shotgun (WGS) entry which is preliminary data.</text>
</comment>
<sequence>MVVESYSNTCVIMQTINRRTLYILPTRFGLIYVLLCGVLLVMAINFDNALVYLLCFWLFSLFLATMVLTWRNLDQLKLTAGRADPVFAGQTAMFPVGVEAPDRLHPAIVVGIAAYEVRIDCPKEQRVTAPILLEDCVRGRVDLPPVTLSTTYPLGLFRAWTRIDLPSHTLCYPKPMTIPLPTHHTMVEGQGASESAAHIIRGVDHFEGLKRYAIGDALSRIDWRAYAKGQGVWVKEFSGQTTTEVWLSDADFSGPMEVRLSYLCHCVQALTQAQHAFGLRLGAFMISPNTGDAHQTRCLEALALYQR</sequence>
<keyword evidence="1" id="KW-0812">Transmembrane</keyword>